<protein>
    <recommendedName>
        <fullName evidence="3">Sel1 repeat family protein</fullName>
    </recommendedName>
</protein>
<evidence type="ECO:0000313" key="1">
    <source>
        <dbReference type="EMBL" id="MDE1465569.1"/>
    </source>
</evidence>
<dbReference type="EMBL" id="JAPMOU010000070">
    <property type="protein sequence ID" value="MDE1465569.1"/>
    <property type="molecule type" value="Genomic_DNA"/>
</dbReference>
<reference evidence="1 2" key="1">
    <citation type="submission" date="2022-11" db="EMBL/GenBank/DDBJ databases">
        <title>Spartinivicinus poritis sp. nov., isolated from scleractinian coral Porites lutea.</title>
        <authorList>
            <person name="Zhang G."/>
            <person name="Cai L."/>
            <person name="Wei Q."/>
        </authorList>
    </citation>
    <scope>NUCLEOTIDE SEQUENCE [LARGE SCALE GENOMIC DNA]</scope>
    <source>
        <strain evidence="1 2">A2-2</strain>
    </source>
</reference>
<keyword evidence="2" id="KW-1185">Reference proteome</keyword>
<dbReference type="Pfam" id="PF08238">
    <property type="entry name" value="Sel1"/>
    <property type="match status" value="2"/>
</dbReference>
<accession>A0ABT5UKK3</accession>
<dbReference type="Gene3D" id="1.25.40.10">
    <property type="entry name" value="Tetratricopeptide repeat domain"/>
    <property type="match status" value="1"/>
</dbReference>
<dbReference type="SUPFAM" id="SSF81901">
    <property type="entry name" value="HCP-like"/>
    <property type="match status" value="1"/>
</dbReference>
<organism evidence="1 2">
    <name type="scientific">Spartinivicinus poritis</name>
    <dbReference type="NCBI Taxonomy" id="2994640"/>
    <lineage>
        <taxon>Bacteria</taxon>
        <taxon>Pseudomonadati</taxon>
        <taxon>Pseudomonadota</taxon>
        <taxon>Gammaproteobacteria</taxon>
        <taxon>Oceanospirillales</taxon>
        <taxon>Zooshikellaceae</taxon>
        <taxon>Spartinivicinus</taxon>
    </lineage>
</organism>
<comment type="caution">
    <text evidence="1">The sequence shown here is derived from an EMBL/GenBank/DDBJ whole genome shotgun (WGS) entry which is preliminary data.</text>
</comment>
<name>A0ABT5UKK3_9GAMM</name>
<evidence type="ECO:0000313" key="2">
    <source>
        <dbReference type="Proteomes" id="UP001528823"/>
    </source>
</evidence>
<dbReference type="InterPro" id="IPR011990">
    <property type="entry name" value="TPR-like_helical_dom_sf"/>
</dbReference>
<proteinExistence type="predicted"/>
<dbReference type="RefSeq" id="WP_274691873.1">
    <property type="nucleotide sequence ID" value="NZ_JAPMOU010000070.1"/>
</dbReference>
<sequence>MNNILILFFCCALSTIVSGKENCSLEAVGLTSKADIAQKLFYTGTCHYRNKDYEGAAASWEKLSVLEEVNPDYNNLQVDALNNLGYLKFFGYGVNTDKKLAIKFWEKAITLGQYESEYHLCHAYADSDEPTFDVAKAKKHCEKAYFIYNGIENKSEGQKEIFELVKKYRASIQ</sequence>
<dbReference type="Proteomes" id="UP001528823">
    <property type="component" value="Unassembled WGS sequence"/>
</dbReference>
<dbReference type="InterPro" id="IPR006597">
    <property type="entry name" value="Sel1-like"/>
</dbReference>
<dbReference type="SMART" id="SM00671">
    <property type="entry name" value="SEL1"/>
    <property type="match status" value="1"/>
</dbReference>
<gene>
    <name evidence="1" type="ORF">ORQ98_26770</name>
</gene>
<evidence type="ECO:0008006" key="3">
    <source>
        <dbReference type="Google" id="ProtNLM"/>
    </source>
</evidence>